<dbReference type="GO" id="GO:0016787">
    <property type="term" value="F:hydrolase activity"/>
    <property type="evidence" value="ECO:0007669"/>
    <property type="project" value="UniProtKB-KW"/>
</dbReference>
<evidence type="ECO:0000313" key="5">
    <source>
        <dbReference type="EMBL" id="OUP70422.1"/>
    </source>
</evidence>
<dbReference type="SUPFAM" id="SSF63817">
    <property type="entry name" value="Sortase"/>
    <property type="match status" value="1"/>
</dbReference>
<dbReference type="AlphaFoldDB" id="A0A174NWH7"/>
<feature type="active site" description="Proton donor/acceptor" evidence="2">
    <location>
        <position position="129"/>
    </location>
</feature>
<dbReference type="OrthoDB" id="9806013at2"/>
<dbReference type="InterPro" id="IPR005754">
    <property type="entry name" value="Sortase"/>
</dbReference>
<sequence length="283" mass="31938">MFKIKRTRAAALFAAAVMLASFAACGKKEPSKVPQEGGYDAGGNYVPTIPDVSKELEQAVKDNSDVVGWLQVPDTKINEPVVQTTDNEYYLRRDYKKNYSYAGCYYLDYESVLFDEGKDLPQNAIIYGHNLGNPLGTKDDPEADKFAQLLKFDDVEFAKKTPYIYFTTPGGKHVFEIFAVFYCEADMTPVPYHLAEYTDERLNTLLADVRARSMYSYDVEVTPEDKILTLSTCSYKYGTYSQNPDQRYVVMGRLVRDGEGYHEQALLKINETPKAPAFLNTAA</sequence>
<evidence type="ECO:0000313" key="4">
    <source>
        <dbReference type="EMBL" id="CUP53074.1"/>
    </source>
</evidence>
<evidence type="ECO:0000256" key="3">
    <source>
        <dbReference type="SAM" id="SignalP"/>
    </source>
</evidence>
<evidence type="ECO:0000256" key="1">
    <source>
        <dbReference type="ARBA" id="ARBA00022801"/>
    </source>
</evidence>
<dbReference type="Proteomes" id="UP000260828">
    <property type="component" value="Unassembled WGS sequence"/>
</dbReference>
<dbReference type="Proteomes" id="UP000095765">
    <property type="component" value="Unassembled WGS sequence"/>
</dbReference>
<feature type="active site" description="Acyl-thioester intermediate" evidence="2">
    <location>
        <position position="233"/>
    </location>
</feature>
<keyword evidence="1" id="KW-0378">Hydrolase</keyword>
<dbReference type="EMBL" id="CZBE01000006">
    <property type="protein sequence ID" value="CUP53074.1"/>
    <property type="molecule type" value="Genomic_DNA"/>
</dbReference>
<dbReference type="InterPro" id="IPR023365">
    <property type="entry name" value="Sortase_dom-sf"/>
</dbReference>
<evidence type="ECO:0000313" key="6">
    <source>
        <dbReference type="EMBL" id="RGE70151.1"/>
    </source>
</evidence>
<gene>
    <name evidence="5" type="ORF">B5F11_05295</name>
    <name evidence="6" type="ORF">DXC40_03610</name>
    <name evidence="4" type="ORF">ERS852551_01087</name>
</gene>
<accession>A0A174NWH7</accession>
<dbReference type="Proteomes" id="UP000196386">
    <property type="component" value="Unassembled WGS sequence"/>
</dbReference>
<feature type="signal peptide" evidence="3">
    <location>
        <begin position="1"/>
        <end position="23"/>
    </location>
</feature>
<evidence type="ECO:0000256" key="2">
    <source>
        <dbReference type="PIRSR" id="PIRSR605754-1"/>
    </source>
</evidence>
<keyword evidence="3" id="KW-0732">Signal</keyword>
<reference evidence="4 7" key="1">
    <citation type="submission" date="2015-09" db="EMBL/GenBank/DDBJ databases">
        <authorList>
            <consortium name="Pathogen Informatics"/>
        </authorList>
    </citation>
    <scope>NUCLEOTIDE SEQUENCE [LARGE SCALE GENOMIC DNA]</scope>
    <source>
        <strain evidence="4 7">2789STDY5834939</strain>
    </source>
</reference>
<name>A0A174NWH7_9FIRM</name>
<dbReference type="EMBL" id="NFKP01000004">
    <property type="protein sequence ID" value="OUP70422.1"/>
    <property type="molecule type" value="Genomic_DNA"/>
</dbReference>
<feature type="chain" id="PRO_5014252145" evidence="3">
    <location>
        <begin position="24"/>
        <end position="283"/>
    </location>
</feature>
<dbReference type="CDD" id="cd05826">
    <property type="entry name" value="Sortase_B"/>
    <property type="match status" value="1"/>
</dbReference>
<dbReference type="RefSeq" id="WP_055244521.1">
    <property type="nucleotide sequence ID" value="NZ_CABIWA010000003.1"/>
</dbReference>
<evidence type="ECO:0000313" key="8">
    <source>
        <dbReference type="Proteomes" id="UP000196386"/>
    </source>
</evidence>
<reference evidence="6 9" key="4">
    <citation type="submission" date="2018-08" db="EMBL/GenBank/DDBJ databases">
        <title>A genome reference for cultivated species of the human gut microbiota.</title>
        <authorList>
            <person name="Zou Y."/>
            <person name="Xue W."/>
            <person name="Luo G."/>
        </authorList>
    </citation>
    <scope>NUCLEOTIDE SEQUENCE [LARGE SCALE GENOMIC DNA]</scope>
    <source>
        <strain evidence="6 9">TF05-12AC</strain>
    </source>
</reference>
<dbReference type="InterPro" id="IPR009835">
    <property type="entry name" value="SrtB"/>
</dbReference>
<organism evidence="4 7">
    <name type="scientific">Anaerotruncus colihominis</name>
    <dbReference type="NCBI Taxonomy" id="169435"/>
    <lineage>
        <taxon>Bacteria</taxon>
        <taxon>Bacillati</taxon>
        <taxon>Bacillota</taxon>
        <taxon>Clostridia</taxon>
        <taxon>Eubacteriales</taxon>
        <taxon>Oscillospiraceae</taxon>
        <taxon>Anaerotruncus</taxon>
    </lineage>
</organism>
<dbReference type="Pfam" id="PF04203">
    <property type="entry name" value="Sortase"/>
    <property type="match status" value="1"/>
</dbReference>
<proteinExistence type="predicted"/>
<reference evidence="8" key="2">
    <citation type="submission" date="2017-04" db="EMBL/GenBank/DDBJ databases">
        <title>Function of individual gut microbiota members based on whole genome sequencing of pure cultures obtained from chicken caecum.</title>
        <authorList>
            <person name="Medvecky M."/>
            <person name="Cejkova D."/>
            <person name="Polansky O."/>
            <person name="Karasova D."/>
            <person name="Kubasova T."/>
            <person name="Cizek A."/>
            <person name="Rychlik I."/>
        </authorList>
    </citation>
    <scope>NUCLEOTIDE SEQUENCE [LARGE SCALE GENOMIC DNA]</scope>
    <source>
        <strain evidence="8">An175</strain>
    </source>
</reference>
<evidence type="ECO:0000313" key="7">
    <source>
        <dbReference type="Proteomes" id="UP000095765"/>
    </source>
</evidence>
<evidence type="ECO:0000313" key="9">
    <source>
        <dbReference type="Proteomes" id="UP000260828"/>
    </source>
</evidence>
<reference evidence="5" key="3">
    <citation type="journal article" date="2018" name="BMC Genomics">
        <title>Whole genome sequencing and function prediction of 133 gut anaerobes isolated from chicken caecum in pure cultures.</title>
        <authorList>
            <person name="Medvecky M."/>
            <person name="Cejkova D."/>
            <person name="Polansky O."/>
            <person name="Karasova D."/>
            <person name="Kubasova T."/>
            <person name="Cizek A."/>
            <person name="Rychlik I."/>
        </authorList>
    </citation>
    <scope>NUCLEOTIDE SEQUENCE</scope>
    <source>
        <strain evidence="5">An175</strain>
    </source>
</reference>
<dbReference type="PROSITE" id="PS51257">
    <property type="entry name" value="PROKAR_LIPOPROTEIN"/>
    <property type="match status" value="1"/>
</dbReference>
<protein>
    <submittedName>
        <fullName evidence="5">Class B sortase</fullName>
    </submittedName>
    <submittedName>
        <fullName evidence="4">Sortase (Surface protein transpeptidase)</fullName>
    </submittedName>
</protein>
<dbReference type="Gene3D" id="2.40.260.10">
    <property type="entry name" value="Sortase"/>
    <property type="match status" value="1"/>
</dbReference>
<dbReference type="EMBL" id="QVME01000001">
    <property type="protein sequence ID" value="RGE70151.1"/>
    <property type="molecule type" value="Genomic_DNA"/>
</dbReference>